<evidence type="ECO:0000256" key="1">
    <source>
        <dbReference type="SAM" id="MobiDB-lite"/>
    </source>
</evidence>
<feature type="region of interest" description="Disordered" evidence="1">
    <location>
        <begin position="141"/>
        <end position="218"/>
    </location>
</feature>
<feature type="compositionally biased region" description="Polar residues" evidence="1">
    <location>
        <begin position="172"/>
        <end position="194"/>
    </location>
</feature>
<evidence type="ECO:0000313" key="3">
    <source>
        <dbReference type="Proteomes" id="UP000297777"/>
    </source>
</evidence>
<name>A0A4Z1ERM7_9HELO</name>
<feature type="compositionally biased region" description="Low complexity" evidence="1">
    <location>
        <begin position="278"/>
        <end position="298"/>
    </location>
</feature>
<feature type="region of interest" description="Disordered" evidence="1">
    <location>
        <begin position="244"/>
        <end position="298"/>
    </location>
</feature>
<protein>
    <submittedName>
        <fullName evidence="2">Uncharacterized protein</fullName>
    </submittedName>
</protein>
<feature type="compositionally biased region" description="Basic and acidic residues" evidence="1">
    <location>
        <begin position="144"/>
        <end position="160"/>
    </location>
</feature>
<dbReference type="EMBL" id="PQXH01000077">
    <property type="protein sequence ID" value="TGO13093.1"/>
    <property type="molecule type" value="Genomic_DNA"/>
</dbReference>
<reference evidence="2 3" key="1">
    <citation type="submission" date="2017-12" db="EMBL/GenBank/DDBJ databases">
        <title>Comparative genomics of Botrytis spp.</title>
        <authorList>
            <person name="Valero-Jimenez C.A."/>
            <person name="Tapia P."/>
            <person name="Veloso J."/>
            <person name="Silva-Moreno E."/>
            <person name="Staats M."/>
            <person name="Valdes J.H."/>
            <person name="Van Kan J.A.L."/>
        </authorList>
    </citation>
    <scope>NUCLEOTIDE SEQUENCE [LARGE SCALE GENOMIC DNA]</scope>
    <source>
        <strain evidence="2 3">Bt9001</strain>
    </source>
</reference>
<sequence length="381" mass="41240">MAQAQPKTPLEILQIQINAILIETGKALRATGVEGGKSMAISAIRLHSTIPSITDNFHRALDDLEAEILRSIDLKLQIRAKSVLGRDLEELRSKRIAAENPPAQNIETPVAHEPTPPPHIPYEDIPSAIKQETIQDSNPIPTIAKEEKPPIKNEMTKEIRDEEETKEPTILSPPSTNDNKSQPVGLGINTTLPASTDAPETATGGGQDSSIDSLFDNPDSAANVDSAALNFDSMDFSMLDTATNTQSQDNNHTQNTEFDLSTFGSNPQDFNMNDLQPSNEASSSSNNNNNNNNHNNANITTAAAKGDMMDDILNMTAGNDTNDNNNNNNNMDMDTNLDNMVGADESVFDDLFFGNDDDGNVGGEIGEMEHGQFDSAFFGID</sequence>
<feature type="compositionally biased region" description="Polar residues" evidence="1">
    <location>
        <begin position="244"/>
        <end position="277"/>
    </location>
</feature>
<proteinExistence type="predicted"/>
<organism evidence="2 3">
    <name type="scientific">Botrytis tulipae</name>
    <dbReference type="NCBI Taxonomy" id="87230"/>
    <lineage>
        <taxon>Eukaryota</taxon>
        <taxon>Fungi</taxon>
        <taxon>Dikarya</taxon>
        <taxon>Ascomycota</taxon>
        <taxon>Pezizomycotina</taxon>
        <taxon>Leotiomycetes</taxon>
        <taxon>Helotiales</taxon>
        <taxon>Sclerotiniaceae</taxon>
        <taxon>Botrytis</taxon>
    </lineage>
</organism>
<keyword evidence="3" id="KW-1185">Reference proteome</keyword>
<accession>A0A4Z1ERM7</accession>
<gene>
    <name evidence="2" type="ORF">BTUL_0077g00460</name>
</gene>
<dbReference type="Proteomes" id="UP000297777">
    <property type="component" value="Unassembled WGS sequence"/>
</dbReference>
<comment type="caution">
    <text evidence="2">The sequence shown here is derived from an EMBL/GenBank/DDBJ whole genome shotgun (WGS) entry which is preliminary data.</text>
</comment>
<dbReference type="AlphaFoldDB" id="A0A4Z1ERM7"/>
<dbReference type="OrthoDB" id="5409998at2759"/>
<evidence type="ECO:0000313" key="2">
    <source>
        <dbReference type="EMBL" id="TGO13093.1"/>
    </source>
</evidence>